<sequence length="94" mass="11138">MICLSLNRTYVLPLTLYAFYNIAYDLLHHKDNTQMLGRFNRIDQEAERFGTSSRVYRRTLKRLIEQGLVTKQKNGELVIINREGLKQYLDELES</sequence>
<protein>
    <recommendedName>
        <fullName evidence="3">HTH crp-type domain-containing protein</fullName>
    </recommendedName>
</protein>
<accession>A0A2X1YA40</accession>
<dbReference type="Gene3D" id="1.10.10.10">
    <property type="entry name" value="Winged helix-like DNA-binding domain superfamily/Winged helix DNA-binding domain"/>
    <property type="match status" value="1"/>
</dbReference>
<evidence type="ECO:0000313" key="2">
    <source>
        <dbReference type="Proteomes" id="UP000251647"/>
    </source>
</evidence>
<dbReference type="EMBL" id="UATL01000005">
    <property type="protein sequence ID" value="SPY44211.1"/>
    <property type="molecule type" value="Genomic_DNA"/>
</dbReference>
<dbReference type="InterPro" id="IPR036390">
    <property type="entry name" value="WH_DNA-bd_sf"/>
</dbReference>
<evidence type="ECO:0008006" key="3">
    <source>
        <dbReference type="Google" id="ProtNLM"/>
    </source>
</evidence>
<proteinExistence type="predicted"/>
<evidence type="ECO:0000313" key="1">
    <source>
        <dbReference type="EMBL" id="SPY44211.1"/>
    </source>
</evidence>
<dbReference type="AlphaFoldDB" id="A0A2X1YA40"/>
<reference evidence="1 2" key="1">
    <citation type="submission" date="2018-06" db="EMBL/GenBank/DDBJ databases">
        <authorList>
            <consortium name="Pathogen Informatics"/>
            <person name="Doyle S."/>
        </authorList>
    </citation>
    <scope>NUCLEOTIDE SEQUENCE [LARGE SCALE GENOMIC DNA]</scope>
    <source>
        <strain evidence="1 2">NCTC11647</strain>
    </source>
</reference>
<dbReference type="InterPro" id="IPR036388">
    <property type="entry name" value="WH-like_DNA-bd_sf"/>
</dbReference>
<dbReference type="SUPFAM" id="SSF46785">
    <property type="entry name" value="Winged helix' DNA-binding domain"/>
    <property type="match status" value="1"/>
</dbReference>
<dbReference type="Proteomes" id="UP000251647">
    <property type="component" value="Unassembled WGS sequence"/>
</dbReference>
<organism evidence="1 2">
    <name type="scientific">Photobacterium damselae</name>
    <dbReference type="NCBI Taxonomy" id="38293"/>
    <lineage>
        <taxon>Bacteria</taxon>
        <taxon>Pseudomonadati</taxon>
        <taxon>Pseudomonadota</taxon>
        <taxon>Gammaproteobacteria</taxon>
        <taxon>Vibrionales</taxon>
        <taxon>Vibrionaceae</taxon>
        <taxon>Photobacterium</taxon>
    </lineage>
</organism>
<gene>
    <name evidence="1" type="ORF">NCTC11647_03148</name>
</gene>
<name>A0A2X1YA40_PHODM</name>